<evidence type="ECO:0000313" key="5">
    <source>
        <dbReference type="Proteomes" id="UP001488838"/>
    </source>
</evidence>
<dbReference type="EMBL" id="JBBHLL010000002">
    <property type="protein sequence ID" value="KAK7835370.1"/>
    <property type="molecule type" value="Genomic_DNA"/>
</dbReference>
<dbReference type="PANTHER" id="PTHR19877">
    <property type="entry name" value="EUKARYOTIC TRANSLATION INITIATION FACTOR 3 SUBUNIT I"/>
    <property type="match status" value="1"/>
</dbReference>
<evidence type="ECO:0000313" key="4">
    <source>
        <dbReference type="EMBL" id="KAK7835370.1"/>
    </source>
</evidence>
<comment type="caution">
    <text evidence="4">The sequence shown here is derived from an EMBL/GenBank/DDBJ whole genome shotgun (WGS) entry which is preliminary data.</text>
</comment>
<keyword evidence="5" id="KW-1185">Reference proteome</keyword>
<evidence type="ECO:0000256" key="3">
    <source>
        <dbReference type="PROSITE-ProRule" id="PRU00221"/>
    </source>
</evidence>
<dbReference type="PROSITE" id="PS50082">
    <property type="entry name" value="WD_REPEATS_2"/>
    <property type="match status" value="1"/>
</dbReference>
<organism evidence="4 5">
    <name type="scientific">Myodes glareolus</name>
    <name type="common">Bank vole</name>
    <name type="synonym">Clethrionomys glareolus</name>
    <dbReference type="NCBI Taxonomy" id="447135"/>
    <lineage>
        <taxon>Eukaryota</taxon>
        <taxon>Metazoa</taxon>
        <taxon>Chordata</taxon>
        <taxon>Craniata</taxon>
        <taxon>Vertebrata</taxon>
        <taxon>Euteleostomi</taxon>
        <taxon>Mammalia</taxon>
        <taxon>Eutheria</taxon>
        <taxon>Euarchontoglires</taxon>
        <taxon>Glires</taxon>
        <taxon>Rodentia</taxon>
        <taxon>Myomorpha</taxon>
        <taxon>Muroidea</taxon>
        <taxon>Cricetidae</taxon>
        <taxon>Arvicolinae</taxon>
        <taxon>Myodes</taxon>
    </lineage>
</organism>
<dbReference type="GO" id="GO:0071541">
    <property type="term" value="C:eukaryotic translation initiation factor 3 complex, eIF3m"/>
    <property type="evidence" value="ECO:0007669"/>
    <property type="project" value="TreeGrafter"/>
</dbReference>
<keyword evidence="1 3" id="KW-0853">WD repeat</keyword>
<name>A0AAW0K7R8_MYOGA</name>
<reference evidence="4 5" key="1">
    <citation type="journal article" date="2023" name="bioRxiv">
        <title>Conserved and derived expression patterns and positive selection on dental genes reveal complex evolutionary context of ever-growing rodent molars.</title>
        <authorList>
            <person name="Calamari Z.T."/>
            <person name="Song A."/>
            <person name="Cohen E."/>
            <person name="Akter M."/>
            <person name="Roy R.D."/>
            <person name="Hallikas O."/>
            <person name="Christensen M.M."/>
            <person name="Li P."/>
            <person name="Marangoni P."/>
            <person name="Jernvall J."/>
            <person name="Klein O.D."/>
        </authorList>
    </citation>
    <scope>NUCLEOTIDE SEQUENCE [LARGE SCALE GENOMIC DNA]</scope>
    <source>
        <strain evidence="4">V071</strain>
    </source>
</reference>
<dbReference type="InterPro" id="IPR001680">
    <property type="entry name" value="WD40_rpt"/>
</dbReference>
<evidence type="ECO:0000256" key="1">
    <source>
        <dbReference type="ARBA" id="ARBA00022574"/>
    </source>
</evidence>
<dbReference type="GO" id="GO:0003723">
    <property type="term" value="F:RNA binding"/>
    <property type="evidence" value="ECO:0007669"/>
    <property type="project" value="TreeGrafter"/>
</dbReference>
<dbReference type="SUPFAM" id="SSF50978">
    <property type="entry name" value="WD40 repeat-like"/>
    <property type="match status" value="1"/>
</dbReference>
<keyword evidence="2" id="KW-0677">Repeat</keyword>
<dbReference type="PANTHER" id="PTHR19877:SF1">
    <property type="entry name" value="EUKARYOTIC TRANSLATION INITIATION FACTOR 3 SUBUNIT I"/>
    <property type="match status" value="1"/>
</dbReference>
<dbReference type="GO" id="GO:0002183">
    <property type="term" value="P:cytoplasmic translational initiation"/>
    <property type="evidence" value="ECO:0007669"/>
    <property type="project" value="TreeGrafter"/>
</dbReference>
<sequence length="574" mass="63780">MTNPSYPSSWLWYNLTVIMRAMKNLFFNGESSLTHSCHLRREETESQLAMCKEADSTVENPDGVNKAQIRNTTVKELGTWEVEAGRTGAQGQCSNHSEFNASLREIGQLPIIPDDASGEAGTTALEICQHMSVILFTGRWNHLGMANVVAVLYMWVQIKAHRQAVSVGVPVMVLTPLFLPLFPLNLGTSVQCFAVDLCICFHQLLDEGSMMTIKVVINLTREQGLLKKELRAAFLPSGSRSREGESPNRLDRQNPVYAEEASPSVIVNGFSERLRASHIQRIRPHSENLDLAVRMKPILLQGHEQSIMQIKYNHEGDLLFTVAKDPIINIFDFGGNIIMFSTDKQMEYQCFMIFFDLQDPSQIDSNEPYVKIPCNNSKITSAVWGCFGACIIAGHESGELIQYSAKSGEVLPPPCCELCSTFGRVRKEGEEVVQSNSYETTMSQMSRASLVVPLTLLWLPLYPRVRRVPTRDKARSEHFHKVPVSGTTCPCCVGFQESTHQVERTPEITPLGQTQDTRVGVGASPAGLDLCFYTLTDNVSGGPAGTAGAQIRSPALRWIQQAQRWSSILQPARE</sequence>
<evidence type="ECO:0000256" key="2">
    <source>
        <dbReference type="ARBA" id="ARBA00022737"/>
    </source>
</evidence>
<dbReference type="AlphaFoldDB" id="A0AAW0K7R8"/>
<dbReference type="GO" id="GO:0003743">
    <property type="term" value="F:translation initiation factor activity"/>
    <property type="evidence" value="ECO:0007669"/>
    <property type="project" value="TreeGrafter"/>
</dbReference>
<dbReference type="Proteomes" id="UP001488838">
    <property type="component" value="Unassembled WGS sequence"/>
</dbReference>
<feature type="repeat" description="WD" evidence="3">
    <location>
        <begin position="300"/>
        <end position="332"/>
    </location>
</feature>
<proteinExistence type="predicted"/>
<dbReference type="InterPro" id="IPR036322">
    <property type="entry name" value="WD40_repeat_dom_sf"/>
</dbReference>
<accession>A0AAW0K7R8</accession>
<protein>
    <submittedName>
        <fullName evidence="4">Uncharacterized protein</fullName>
    </submittedName>
</protein>
<gene>
    <name evidence="4" type="ORF">U0070_017906</name>
</gene>